<keyword evidence="3" id="KW-1185">Reference proteome</keyword>
<dbReference type="SUPFAM" id="SSF52964">
    <property type="entry name" value="TolB, N-terminal domain"/>
    <property type="match status" value="1"/>
</dbReference>
<evidence type="ECO:0000259" key="1">
    <source>
        <dbReference type="PROSITE" id="PS50125"/>
    </source>
</evidence>
<dbReference type="GO" id="GO:0035556">
    <property type="term" value="P:intracellular signal transduction"/>
    <property type="evidence" value="ECO:0007669"/>
    <property type="project" value="InterPro"/>
</dbReference>
<proteinExistence type="predicted"/>
<dbReference type="SMART" id="SM00044">
    <property type="entry name" value="CYCc"/>
    <property type="match status" value="1"/>
</dbReference>
<dbReference type="CDD" id="cd07302">
    <property type="entry name" value="CHD"/>
    <property type="match status" value="1"/>
</dbReference>
<dbReference type="AlphaFoldDB" id="A0A512C331"/>
<dbReference type="InterPro" id="IPR001054">
    <property type="entry name" value="A/G_cyclase"/>
</dbReference>
<accession>A0A512C331</accession>
<dbReference type="PANTHER" id="PTHR43081">
    <property type="entry name" value="ADENYLATE CYCLASE, TERMINAL-DIFFERENTIATION SPECIFIC-RELATED"/>
    <property type="match status" value="1"/>
</dbReference>
<feature type="domain" description="Guanylate cyclase" evidence="1">
    <location>
        <begin position="16"/>
        <end position="131"/>
    </location>
</feature>
<dbReference type="GO" id="GO:0042597">
    <property type="term" value="C:periplasmic space"/>
    <property type="evidence" value="ECO:0007669"/>
    <property type="project" value="InterPro"/>
</dbReference>
<name>A0A512C331_9HYPH</name>
<dbReference type="Proteomes" id="UP000321085">
    <property type="component" value="Unassembled WGS sequence"/>
</dbReference>
<reference evidence="2 3" key="1">
    <citation type="submission" date="2019-07" db="EMBL/GenBank/DDBJ databases">
        <title>Whole genome shotgun sequence of Microvirga aerophila NBRC 106136.</title>
        <authorList>
            <person name="Hosoyama A."/>
            <person name="Uohara A."/>
            <person name="Ohji S."/>
            <person name="Ichikawa N."/>
        </authorList>
    </citation>
    <scope>NUCLEOTIDE SEQUENCE [LARGE SCALE GENOMIC DNA]</scope>
    <source>
        <strain evidence="2 3">NBRC 106136</strain>
    </source>
</reference>
<dbReference type="InterPro" id="IPR050697">
    <property type="entry name" value="Adenylyl/Guanylyl_Cyclase_3/4"/>
</dbReference>
<protein>
    <recommendedName>
        <fullName evidence="1">Guanylate cyclase domain-containing protein</fullName>
    </recommendedName>
</protein>
<dbReference type="EMBL" id="BJYU01000217">
    <property type="protein sequence ID" value="GEO18616.1"/>
    <property type="molecule type" value="Genomic_DNA"/>
</dbReference>
<dbReference type="GO" id="GO:0015031">
    <property type="term" value="P:protein transport"/>
    <property type="evidence" value="ECO:0007669"/>
    <property type="project" value="InterPro"/>
</dbReference>
<dbReference type="Gene3D" id="1.25.40.10">
    <property type="entry name" value="Tetratricopeptide repeat domain"/>
    <property type="match status" value="1"/>
</dbReference>
<dbReference type="PANTHER" id="PTHR43081:SF19">
    <property type="entry name" value="PH-SENSITIVE ADENYLATE CYCLASE RV1264"/>
    <property type="match status" value="1"/>
</dbReference>
<dbReference type="SUPFAM" id="SSF48452">
    <property type="entry name" value="TPR-like"/>
    <property type="match status" value="1"/>
</dbReference>
<dbReference type="Gene3D" id="3.30.70.1230">
    <property type="entry name" value="Nucleotide cyclase"/>
    <property type="match status" value="1"/>
</dbReference>
<gene>
    <name evidence="2" type="ORF">MAE02_63120</name>
</gene>
<dbReference type="SUPFAM" id="SSF55073">
    <property type="entry name" value="Nucleotide cyclase"/>
    <property type="match status" value="1"/>
</dbReference>
<dbReference type="GO" id="GO:0006171">
    <property type="term" value="P:cAMP biosynthetic process"/>
    <property type="evidence" value="ECO:0007669"/>
    <property type="project" value="TreeGrafter"/>
</dbReference>
<dbReference type="Pfam" id="PF00211">
    <property type="entry name" value="Guanylate_cyc"/>
    <property type="match status" value="1"/>
</dbReference>
<dbReference type="GO" id="GO:0004016">
    <property type="term" value="F:adenylate cyclase activity"/>
    <property type="evidence" value="ECO:0007669"/>
    <property type="project" value="UniProtKB-ARBA"/>
</dbReference>
<dbReference type="InterPro" id="IPR029787">
    <property type="entry name" value="Nucleotide_cyclase"/>
</dbReference>
<dbReference type="PROSITE" id="PS50125">
    <property type="entry name" value="GUANYLATE_CYCLASE_2"/>
    <property type="match status" value="1"/>
</dbReference>
<dbReference type="InterPro" id="IPR007195">
    <property type="entry name" value="TolB_N"/>
</dbReference>
<dbReference type="Gene3D" id="3.40.50.10070">
    <property type="entry name" value="TolB, N-terminal domain"/>
    <property type="match status" value="1"/>
</dbReference>
<sequence length="576" mass="64181">MEELMTPSQAERRLAAIMAADVVGYSHLVETDEAGTLAALRSLRQGVLDPLFAEHRGRLVKLMGDGLIAEFGSVVSAVTCAAAIQRRMAESQEQVAPERRIILRIGINLGDVVVEGHDLLGDGVNVAARLEQLCPPGGVMISGTTHDHLQGKLNCAFEFAGEQRLKNITRLVRAYRMVPDAPALRTPQPQPARTSIAVLPFTNMSQDPEQETFADGLTEDLITDLSRRAGLFVIARHSTFAYKGRSVDVRQVARELGVRYLVEGSTRRAAGRVRINVQLIDAAEGDHLWAERFDRHLEDMFAVQDEVTGRIVEALVGRLTPVPTRNRPTSMEAYDLCVRGRALIGKTPEVAREASLLLQRAIALDPNYAEAHRWLAFNLWTGWAHWGEPMEPNRSRSVALAERAVALDPNDAGCRWVLGQVLAFERRWPESDAAFEAAFKLDANQADGWAMQGEMATFHGRPEDGILKVQRALRLNPHPPGWYHWELGYAQYAARWHEAAVETLRQPSTYRTGSRRILAASLAQLGRTEEARQEAELFMVSNPHFTIGYWAATQPFRDEAIREHFVDGYRKAGLPE</sequence>
<comment type="caution">
    <text evidence="2">The sequence shown here is derived from an EMBL/GenBank/DDBJ whole genome shotgun (WGS) entry which is preliminary data.</text>
</comment>
<evidence type="ECO:0000313" key="2">
    <source>
        <dbReference type="EMBL" id="GEO18616.1"/>
    </source>
</evidence>
<dbReference type="InterPro" id="IPR011990">
    <property type="entry name" value="TPR-like_helical_dom_sf"/>
</dbReference>
<dbReference type="Pfam" id="PF04052">
    <property type="entry name" value="TolB_N"/>
    <property type="match status" value="1"/>
</dbReference>
<organism evidence="2 3">
    <name type="scientific">Microvirga aerophila</name>
    <dbReference type="NCBI Taxonomy" id="670291"/>
    <lineage>
        <taxon>Bacteria</taxon>
        <taxon>Pseudomonadati</taxon>
        <taxon>Pseudomonadota</taxon>
        <taxon>Alphaproteobacteria</taxon>
        <taxon>Hyphomicrobiales</taxon>
        <taxon>Methylobacteriaceae</taxon>
        <taxon>Microvirga</taxon>
    </lineage>
</organism>
<evidence type="ECO:0000313" key="3">
    <source>
        <dbReference type="Proteomes" id="UP000321085"/>
    </source>
</evidence>